<name>A0A367J038_RHIST</name>
<dbReference type="PANTHER" id="PTHR48050:SF11">
    <property type="entry name" value="GLYCOSYLTRANSFERASE"/>
    <property type="match status" value="1"/>
</dbReference>
<evidence type="ECO:0000313" key="1">
    <source>
        <dbReference type="EMBL" id="RCH83297.1"/>
    </source>
</evidence>
<keyword evidence="2" id="KW-1185">Reference proteome</keyword>
<proteinExistence type="predicted"/>
<dbReference type="EMBL" id="PJQM01004793">
    <property type="protein sequence ID" value="RCH83297.1"/>
    <property type="molecule type" value="Genomic_DNA"/>
</dbReference>
<evidence type="ECO:0000313" key="2">
    <source>
        <dbReference type="Proteomes" id="UP000253551"/>
    </source>
</evidence>
<gene>
    <name evidence="1" type="ORF">CU098_007616</name>
</gene>
<comment type="caution">
    <text evidence="1">The sequence shown here is derived from an EMBL/GenBank/DDBJ whole genome shotgun (WGS) entry which is preliminary data.</text>
</comment>
<dbReference type="SUPFAM" id="SSF53756">
    <property type="entry name" value="UDP-Glycosyltransferase/glycogen phosphorylase"/>
    <property type="match status" value="1"/>
</dbReference>
<accession>A0A367J038</accession>
<dbReference type="AlphaFoldDB" id="A0A367J038"/>
<dbReference type="OrthoDB" id="5835829at2759"/>
<organism evidence="1 2">
    <name type="scientific">Rhizopus stolonifer</name>
    <name type="common">Rhizopus nigricans</name>
    <dbReference type="NCBI Taxonomy" id="4846"/>
    <lineage>
        <taxon>Eukaryota</taxon>
        <taxon>Fungi</taxon>
        <taxon>Fungi incertae sedis</taxon>
        <taxon>Mucoromycota</taxon>
        <taxon>Mucoromycotina</taxon>
        <taxon>Mucoromycetes</taxon>
        <taxon>Mucorales</taxon>
        <taxon>Mucorineae</taxon>
        <taxon>Rhizopodaceae</taxon>
        <taxon>Rhizopus</taxon>
    </lineage>
</organism>
<protein>
    <submittedName>
        <fullName evidence="1">Uncharacterized protein</fullName>
    </submittedName>
</protein>
<dbReference type="Gene3D" id="3.40.50.2000">
    <property type="entry name" value="Glycogen Phosphorylase B"/>
    <property type="match status" value="2"/>
</dbReference>
<dbReference type="InterPro" id="IPR050426">
    <property type="entry name" value="Glycosyltransferase_28"/>
</dbReference>
<dbReference type="PANTHER" id="PTHR48050">
    <property type="entry name" value="STEROL 3-BETA-GLUCOSYLTRANSFERASE"/>
    <property type="match status" value="1"/>
</dbReference>
<sequence length="316" mass="36728">MNEKRQVWQTCQACQPTVLVYTTFALEGWSIAEKLAIPSAVISLFPLDLYPIPDTFEQTIRQAMPTLYHQSLVKIWSPHIHHWMWRLFLEDQGDFRDQVLNIDPIPCINRIPALFYALDPALFQTDYFPVCGYWSLTLKEQVSIKTDRPLLVVHFGSMDTFAPCLCDDPAIFVKRTMRQLYRILDTFDLDIVWLVSDHTPLHQALIPYADTRIHILQPMSHRAMIDQLDVIGMIHHGGIGTCSTLMQLCLPQAMLPFLFDQPYWADRLSELGIGLRLDLDRDWTEAVEWMLNKQHATYTTCSRLNDVIEHVYHLSQ</sequence>
<reference evidence="1 2" key="1">
    <citation type="journal article" date="2018" name="G3 (Bethesda)">
        <title>Phylogenetic and Phylogenomic Definition of Rhizopus Species.</title>
        <authorList>
            <person name="Gryganskyi A.P."/>
            <person name="Golan J."/>
            <person name="Dolatabadi S."/>
            <person name="Mondo S."/>
            <person name="Robb S."/>
            <person name="Idnurm A."/>
            <person name="Muszewska A."/>
            <person name="Steczkiewicz K."/>
            <person name="Masonjones S."/>
            <person name="Liao H.L."/>
            <person name="Gajdeczka M.T."/>
            <person name="Anike F."/>
            <person name="Vuek A."/>
            <person name="Anishchenko I.M."/>
            <person name="Voigt K."/>
            <person name="de Hoog G.S."/>
            <person name="Smith M.E."/>
            <person name="Heitman J."/>
            <person name="Vilgalys R."/>
            <person name="Stajich J.E."/>
        </authorList>
    </citation>
    <scope>NUCLEOTIDE SEQUENCE [LARGE SCALE GENOMIC DNA]</scope>
    <source>
        <strain evidence="1 2">LSU 92-RS-03</strain>
    </source>
</reference>
<dbReference type="Proteomes" id="UP000253551">
    <property type="component" value="Unassembled WGS sequence"/>
</dbReference>